<evidence type="ECO:0000259" key="7">
    <source>
        <dbReference type="PROSITE" id="PS50262"/>
    </source>
</evidence>
<feature type="transmembrane region" description="Helical" evidence="6">
    <location>
        <begin position="191"/>
        <end position="209"/>
    </location>
</feature>
<dbReference type="Gene3D" id="1.20.1070.10">
    <property type="entry name" value="Rhodopsin 7-helix transmembrane proteins"/>
    <property type="match status" value="1"/>
</dbReference>
<evidence type="ECO:0000256" key="5">
    <source>
        <dbReference type="SAM" id="MobiDB-lite"/>
    </source>
</evidence>
<organism evidence="8 10">
    <name type="scientific">Sinanodonta woodiana</name>
    <name type="common">Chinese pond mussel</name>
    <name type="synonym">Anodonta woodiana</name>
    <dbReference type="NCBI Taxonomy" id="1069815"/>
    <lineage>
        <taxon>Eukaryota</taxon>
        <taxon>Metazoa</taxon>
        <taxon>Spiralia</taxon>
        <taxon>Lophotrochozoa</taxon>
        <taxon>Mollusca</taxon>
        <taxon>Bivalvia</taxon>
        <taxon>Autobranchia</taxon>
        <taxon>Heteroconchia</taxon>
        <taxon>Palaeoheterodonta</taxon>
        <taxon>Unionida</taxon>
        <taxon>Unionoidea</taxon>
        <taxon>Unionidae</taxon>
        <taxon>Unioninae</taxon>
        <taxon>Sinanodonta</taxon>
    </lineage>
</organism>
<keyword evidence="3 6" id="KW-1133">Transmembrane helix</keyword>
<keyword evidence="10" id="KW-1185">Reference proteome</keyword>
<evidence type="ECO:0000313" key="9">
    <source>
        <dbReference type="EMBL" id="KAL3861553.1"/>
    </source>
</evidence>
<feature type="region of interest" description="Disordered" evidence="5">
    <location>
        <begin position="388"/>
        <end position="407"/>
    </location>
</feature>
<dbReference type="Proteomes" id="UP001634394">
    <property type="component" value="Unassembled WGS sequence"/>
</dbReference>
<dbReference type="AlphaFoldDB" id="A0ABD3VLE6"/>
<proteinExistence type="predicted"/>
<keyword evidence="2 6" id="KW-0812">Transmembrane</keyword>
<dbReference type="Pfam" id="PF00001">
    <property type="entry name" value="7tm_1"/>
    <property type="match status" value="1"/>
</dbReference>
<accession>A0ABD3VLE6</accession>
<comment type="subcellular location">
    <subcellularLocation>
        <location evidence="1">Membrane</location>
    </subcellularLocation>
</comment>
<feature type="transmembrane region" description="Helical" evidence="6">
    <location>
        <begin position="104"/>
        <end position="127"/>
    </location>
</feature>
<evidence type="ECO:0000256" key="4">
    <source>
        <dbReference type="ARBA" id="ARBA00023136"/>
    </source>
</evidence>
<dbReference type="PRINTS" id="PR00237">
    <property type="entry name" value="GPCRRHODOPSN"/>
</dbReference>
<dbReference type="InterPro" id="IPR053071">
    <property type="entry name" value="GPCR1-related_rcpt"/>
</dbReference>
<dbReference type="SUPFAM" id="SSF81321">
    <property type="entry name" value="Family A G protein-coupled receptor-like"/>
    <property type="match status" value="1"/>
</dbReference>
<reference evidence="8 10" key="1">
    <citation type="submission" date="2024-11" db="EMBL/GenBank/DDBJ databases">
        <title>Chromosome-level genome assembly of the freshwater bivalve Anodonta woodiana.</title>
        <authorList>
            <person name="Chen X."/>
        </authorList>
    </citation>
    <scope>NUCLEOTIDE SEQUENCE [LARGE SCALE GENOMIC DNA]</scope>
    <source>
        <strain evidence="8">MN2024</strain>
        <tissue evidence="8">Gills</tissue>
    </source>
</reference>
<dbReference type="PROSITE" id="PS50262">
    <property type="entry name" value="G_PROTEIN_RECEP_F1_2"/>
    <property type="match status" value="1"/>
</dbReference>
<evidence type="ECO:0000256" key="2">
    <source>
        <dbReference type="ARBA" id="ARBA00022692"/>
    </source>
</evidence>
<name>A0ABD3VLE6_SINWO</name>
<feature type="transmembrane region" description="Helical" evidence="6">
    <location>
        <begin position="233"/>
        <end position="258"/>
    </location>
</feature>
<dbReference type="InterPro" id="IPR017452">
    <property type="entry name" value="GPCR_Rhodpsn_7TM"/>
</dbReference>
<dbReference type="CDD" id="cd14978">
    <property type="entry name" value="7tmA_FMRFamide_R-like"/>
    <property type="match status" value="1"/>
</dbReference>
<comment type="caution">
    <text evidence="8">The sequence shown here is derived from an EMBL/GenBank/DDBJ whole genome shotgun (WGS) entry which is preliminary data.</text>
</comment>
<dbReference type="GO" id="GO:0016020">
    <property type="term" value="C:membrane"/>
    <property type="evidence" value="ECO:0007669"/>
    <property type="project" value="UniProtKB-SubCell"/>
</dbReference>
<dbReference type="EMBL" id="JBJQND010000011">
    <property type="protein sequence ID" value="KAL3861553.1"/>
    <property type="molecule type" value="Genomic_DNA"/>
</dbReference>
<feature type="transmembrane region" description="Helical" evidence="6">
    <location>
        <begin position="332"/>
        <end position="352"/>
    </location>
</feature>
<feature type="domain" description="G-protein coupled receptors family 1 profile" evidence="7">
    <location>
        <begin position="84"/>
        <end position="349"/>
    </location>
</feature>
<dbReference type="PANTHER" id="PTHR47023">
    <property type="entry name" value="SEX PEPTIDE RECEPTOR"/>
    <property type="match status" value="1"/>
</dbReference>
<keyword evidence="4 6" id="KW-0472">Membrane</keyword>
<evidence type="ECO:0000313" key="8">
    <source>
        <dbReference type="EMBL" id="KAL3861533.1"/>
    </source>
</evidence>
<protein>
    <recommendedName>
        <fullName evidence="7">G-protein coupled receptors family 1 profile domain-containing protein</fullName>
    </recommendedName>
</protein>
<evidence type="ECO:0000256" key="3">
    <source>
        <dbReference type="ARBA" id="ARBA00022989"/>
    </source>
</evidence>
<feature type="transmembrane region" description="Helical" evidence="6">
    <location>
        <begin position="69"/>
        <end position="92"/>
    </location>
</feature>
<dbReference type="SMART" id="SM01381">
    <property type="entry name" value="7TM_GPCR_Srsx"/>
    <property type="match status" value="1"/>
</dbReference>
<sequence>MAHTNNSYDNHEGSDMHPDYNISWINSSDKSALNGSHNNHHLHPNSSYNNSDSLDNYYRYKLHHFEGKIYVYVWTLLVILTSFGNLLIVAVFVRKRMRTTTNLILLFIAISDTLTGFVTLPTFIHVFTSGNLEMVNLNEGWCEAFMISKFYISKVFHTVSVWQTLFLGFQRFICVLFPFKTQSWFTTRRTLIAVAIITVCAFVIHSYHLSERKADKKGYCQWIIEDPCVETCIFLWMTLLLVHILPSLLLLLLTILMIQKLFHPNIRKDSFSAEQNRERAQQNMKASIIVVCIAIILLIPEIPYGIFILVTVIKTQSGNDILPLETNRLFHIIHEIGLMISFHANFWVYIIMNRRFRDQLKSMFRNGMNKLLHKRAFVSINTVSREMNTSRSHSTKETGVNEQSSFL</sequence>
<dbReference type="EMBL" id="JBJQND010000011">
    <property type="protein sequence ID" value="KAL3861533.1"/>
    <property type="molecule type" value="Genomic_DNA"/>
</dbReference>
<dbReference type="PANTHER" id="PTHR47023:SF1">
    <property type="entry name" value="SEX PEPTIDE RECEPTOR"/>
    <property type="match status" value="1"/>
</dbReference>
<evidence type="ECO:0000256" key="1">
    <source>
        <dbReference type="ARBA" id="ARBA00004370"/>
    </source>
</evidence>
<evidence type="ECO:0000313" key="10">
    <source>
        <dbReference type="Proteomes" id="UP001634394"/>
    </source>
</evidence>
<feature type="transmembrane region" description="Helical" evidence="6">
    <location>
        <begin position="160"/>
        <end position="179"/>
    </location>
</feature>
<evidence type="ECO:0000256" key="6">
    <source>
        <dbReference type="SAM" id="Phobius"/>
    </source>
</evidence>
<dbReference type="InterPro" id="IPR000276">
    <property type="entry name" value="GPCR_Rhodpsn"/>
</dbReference>
<gene>
    <name evidence="8" type="ORF">ACJMK2_007562</name>
    <name evidence="9" type="ORF">ACJMK2_007581</name>
</gene>
<feature type="transmembrane region" description="Helical" evidence="6">
    <location>
        <begin position="286"/>
        <end position="312"/>
    </location>
</feature>